<proteinExistence type="predicted"/>
<dbReference type="RefSeq" id="WP_058511467.1">
    <property type="nucleotide sequence ID" value="NZ_DAIOMV010000012.1"/>
</dbReference>
<dbReference type="EMBL" id="LNYY01000019">
    <property type="protein sequence ID" value="KTD69536.1"/>
    <property type="molecule type" value="Genomic_DNA"/>
</dbReference>
<name>A0A0W0ZKP7_9GAMM</name>
<dbReference type="AlphaFoldDB" id="A0A0W0ZKP7"/>
<organism evidence="2 3">
    <name type="scientific">Legionella steelei</name>
    <dbReference type="NCBI Taxonomy" id="947033"/>
    <lineage>
        <taxon>Bacteria</taxon>
        <taxon>Pseudomonadati</taxon>
        <taxon>Pseudomonadota</taxon>
        <taxon>Gammaproteobacteria</taxon>
        <taxon>Legionellales</taxon>
        <taxon>Legionellaceae</taxon>
        <taxon>Legionella</taxon>
    </lineage>
</organism>
<dbReference type="STRING" id="947033.Lste_2694"/>
<keyword evidence="3" id="KW-1185">Reference proteome</keyword>
<evidence type="ECO:0000313" key="2">
    <source>
        <dbReference type="EMBL" id="KTD69536.1"/>
    </source>
</evidence>
<feature type="transmembrane region" description="Helical" evidence="1">
    <location>
        <begin position="40"/>
        <end position="61"/>
    </location>
</feature>
<protein>
    <recommendedName>
        <fullName evidence="4">Transmembrane protein</fullName>
    </recommendedName>
</protein>
<evidence type="ECO:0008006" key="4">
    <source>
        <dbReference type="Google" id="ProtNLM"/>
    </source>
</evidence>
<evidence type="ECO:0000256" key="1">
    <source>
        <dbReference type="SAM" id="Phobius"/>
    </source>
</evidence>
<keyword evidence="1" id="KW-0472">Membrane</keyword>
<dbReference type="PATRIC" id="fig|947033.5.peg.2859"/>
<keyword evidence="1" id="KW-0812">Transmembrane</keyword>
<comment type="caution">
    <text evidence="2">The sequence shown here is derived from an EMBL/GenBank/DDBJ whole genome shotgun (WGS) entry which is preliminary data.</text>
</comment>
<sequence length="64" mass="7145">METLYQVLGLIGAGLIIFILYRTIKGKPEQFSKESLNKSFFTMGVLALVLIGFIALLILILRNT</sequence>
<dbReference type="Proteomes" id="UP000054926">
    <property type="component" value="Unassembled WGS sequence"/>
</dbReference>
<keyword evidence="1" id="KW-1133">Transmembrane helix</keyword>
<evidence type="ECO:0000313" key="3">
    <source>
        <dbReference type="Proteomes" id="UP000054926"/>
    </source>
</evidence>
<gene>
    <name evidence="2" type="ORF">Lste_2694</name>
</gene>
<accession>A0A0W0ZKP7</accession>
<feature type="transmembrane region" description="Helical" evidence="1">
    <location>
        <begin position="6"/>
        <end position="24"/>
    </location>
</feature>
<reference evidence="2 3" key="1">
    <citation type="submission" date="2015-11" db="EMBL/GenBank/DDBJ databases">
        <title>Genomic analysis of 38 Legionella species identifies large and diverse effector repertoires.</title>
        <authorList>
            <person name="Burstein D."/>
            <person name="Amaro F."/>
            <person name="Zusman T."/>
            <person name="Lifshitz Z."/>
            <person name="Cohen O."/>
            <person name="Gilbert J.A."/>
            <person name="Pupko T."/>
            <person name="Shuman H.A."/>
            <person name="Segal G."/>
        </authorList>
    </citation>
    <scope>NUCLEOTIDE SEQUENCE [LARGE SCALE GENOMIC DNA]</scope>
    <source>
        <strain evidence="2 3">IMVS3376</strain>
    </source>
</reference>